<evidence type="ECO:0000313" key="1">
    <source>
        <dbReference type="EMBL" id="KAL0374024.1"/>
    </source>
</evidence>
<dbReference type="AlphaFoldDB" id="A0AAW2R2B8"/>
<sequence>MGSAVLSYSAMAGVWQFRGSSSAMTVSVKGTPCRSSSGAPSIWYFMSCRHFCRCSRRASHYGGTSWGSGKGTLRLLLAGGTGTGVSPSSSSSGASTSGGGATHGGAATGTCSHRAATTTCWIALSKAGDSSSVEVSEEMLRWGGSATGFRNPRRERCMREGGRVGACHSRERGCSCYHLRGLSADGGCCPLLFICCLVRILHRNSCL</sequence>
<protein>
    <submittedName>
        <fullName evidence="1">Uncharacterized protein</fullName>
    </submittedName>
</protein>
<reference evidence="1" key="2">
    <citation type="journal article" date="2024" name="Plant">
        <title>Genomic evolution and insights into agronomic trait innovations of Sesamum species.</title>
        <authorList>
            <person name="Miao H."/>
            <person name="Wang L."/>
            <person name="Qu L."/>
            <person name="Liu H."/>
            <person name="Sun Y."/>
            <person name="Le M."/>
            <person name="Wang Q."/>
            <person name="Wei S."/>
            <person name="Zheng Y."/>
            <person name="Lin W."/>
            <person name="Duan Y."/>
            <person name="Cao H."/>
            <person name="Xiong S."/>
            <person name="Wang X."/>
            <person name="Wei L."/>
            <person name="Li C."/>
            <person name="Ma Q."/>
            <person name="Ju M."/>
            <person name="Zhao R."/>
            <person name="Li G."/>
            <person name="Mu C."/>
            <person name="Tian Q."/>
            <person name="Mei H."/>
            <person name="Zhang T."/>
            <person name="Gao T."/>
            <person name="Zhang H."/>
        </authorList>
    </citation>
    <scope>NUCLEOTIDE SEQUENCE</scope>
    <source>
        <strain evidence="1">G02</strain>
    </source>
</reference>
<comment type="caution">
    <text evidence="1">The sequence shown here is derived from an EMBL/GenBank/DDBJ whole genome shotgun (WGS) entry which is preliminary data.</text>
</comment>
<gene>
    <name evidence="1" type="ORF">Sradi_3318100</name>
</gene>
<proteinExistence type="predicted"/>
<reference evidence="1" key="1">
    <citation type="submission" date="2020-06" db="EMBL/GenBank/DDBJ databases">
        <authorList>
            <person name="Li T."/>
            <person name="Hu X."/>
            <person name="Zhang T."/>
            <person name="Song X."/>
            <person name="Zhang H."/>
            <person name="Dai N."/>
            <person name="Sheng W."/>
            <person name="Hou X."/>
            <person name="Wei L."/>
        </authorList>
    </citation>
    <scope>NUCLEOTIDE SEQUENCE</scope>
    <source>
        <strain evidence="1">G02</strain>
        <tissue evidence="1">Leaf</tissue>
    </source>
</reference>
<accession>A0AAW2R2B8</accession>
<organism evidence="1">
    <name type="scientific">Sesamum radiatum</name>
    <name type="common">Black benniseed</name>
    <dbReference type="NCBI Taxonomy" id="300843"/>
    <lineage>
        <taxon>Eukaryota</taxon>
        <taxon>Viridiplantae</taxon>
        <taxon>Streptophyta</taxon>
        <taxon>Embryophyta</taxon>
        <taxon>Tracheophyta</taxon>
        <taxon>Spermatophyta</taxon>
        <taxon>Magnoliopsida</taxon>
        <taxon>eudicotyledons</taxon>
        <taxon>Gunneridae</taxon>
        <taxon>Pentapetalae</taxon>
        <taxon>asterids</taxon>
        <taxon>lamiids</taxon>
        <taxon>Lamiales</taxon>
        <taxon>Pedaliaceae</taxon>
        <taxon>Sesamum</taxon>
    </lineage>
</organism>
<name>A0AAW2R2B8_SESRA</name>
<dbReference type="EMBL" id="JACGWJ010000014">
    <property type="protein sequence ID" value="KAL0374024.1"/>
    <property type="molecule type" value="Genomic_DNA"/>
</dbReference>